<keyword evidence="3" id="KW-1185">Reference proteome</keyword>
<organism evidence="2 3">
    <name type="scientific">Sphaerotilus microaerophilus</name>
    <dbReference type="NCBI Taxonomy" id="2914710"/>
    <lineage>
        <taxon>Bacteria</taxon>
        <taxon>Pseudomonadati</taxon>
        <taxon>Pseudomonadota</taxon>
        <taxon>Betaproteobacteria</taxon>
        <taxon>Burkholderiales</taxon>
        <taxon>Sphaerotilaceae</taxon>
        <taxon>Sphaerotilus</taxon>
    </lineage>
</organism>
<proteinExistence type="predicted"/>
<keyword evidence="1" id="KW-0812">Transmembrane</keyword>
<evidence type="ECO:0008006" key="4">
    <source>
        <dbReference type="Google" id="ProtNLM"/>
    </source>
</evidence>
<gene>
    <name evidence="2" type="ORF">CATMQ487_18130</name>
</gene>
<evidence type="ECO:0000256" key="1">
    <source>
        <dbReference type="SAM" id="Phobius"/>
    </source>
</evidence>
<protein>
    <recommendedName>
        <fullName evidence="4">Lipoprotein</fullName>
    </recommendedName>
</protein>
<dbReference type="EMBL" id="AP025730">
    <property type="protein sequence ID" value="BDI04843.1"/>
    <property type="molecule type" value="Genomic_DNA"/>
</dbReference>
<sequence>MNANNDINVDRMRCATADPNHAYGSLASCLMGSARKALRNAATLLAAFAACWLGTLGLTACAQQSHGTQFNADGVALSRWFASHEVWQFFRPTGNWRAVRGERAEPPGEERFVFQLDSPDPKYHYLVVVEAVPAGRFIDAPTYERQKLSDLAADPGAVADYPTICLRAKRRTFGFGPGGALYGMDMTLPNGKSDIRITVSNRMSASIEPPSFDMDGFAMWICTHSGAD</sequence>
<dbReference type="RefSeq" id="WP_251972932.1">
    <property type="nucleotide sequence ID" value="NZ_AP025730.1"/>
</dbReference>
<keyword evidence="1" id="KW-0472">Membrane</keyword>
<keyword evidence="1" id="KW-1133">Transmembrane helix</keyword>
<name>A0ABN6PLD1_9BURK</name>
<reference evidence="2" key="1">
    <citation type="submission" date="2022-04" db="EMBL/GenBank/DDBJ databases">
        <title>Whole genome sequence of Sphaerotilus sp. FB-5.</title>
        <authorList>
            <person name="Takeda M."/>
            <person name="Narihara S."/>
            <person name="Akimoto M."/>
            <person name="Akimoto R."/>
            <person name="Nishiyashiki S."/>
            <person name="Murakami T."/>
        </authorList>
    </citation>
    <scope>NUCLEOTIDE SEQUENCE</scope>
    <source>
        <strain evidence="2">FB-5</strain>
    </source>
</reference>
<evidence type="ECO:0000313" key="2">
    <source>
        <dbReference type="EMBL" id="BDI04843.1"/>
    </source>
</evidence>
<evidence type="ECO:0000313" key="3">
    <source>
        <dbReference type="Proteomes" id="UP001057498"/>
    </source>
</evidence>
<feature type="transmembrane region" description="Helical" evidence="1">
    <location>
        <begin position="41"/>
        <end position="60"/>
    </location>
</feature>
<dbReference type="Proteomes" id="UP001057498">
    <property type="component" value="Chromosome"/>
</dbReference>
<accession>A0ABN6PLD1</accession>